<evidence type="ECO:0000313" key="2">
    <source>
        <dbReference type="Proteomes" id="UP000319383"/>
    </source>
</evidence>
<dbReference type="AlphaFoldDB" id="A0A517ZWY0"/>
<dbReference type="Proteomes" id="UP000319383">
    <property type="component" value="Chromosome"/>
</dbReference>
<keyword evidence="2" id="KW-1185">Reference proteome</keyword>
<dbReference type="EMBL" id="CP036276">
    <property type="protein sequence ID" value="QDU46984.1"/>
    <property type="molecule type" value="Genomic_DNA"/>
</dbReference>
<sequence>MRTCGRLYRPNYRGSFITTTKSTKYTKKLKKMKWQATPGGPERFSFGAAQPQEHLRRSAVKVEATPADFVGPQRIFVSHPGAVICALLARFQ</sequence>
<proteinExistence type="predicted"/>
<protein>
    <submittedName>
        <fullName evidence="1">Uncharacterized protein</fullName>
    </submittedName>
</protein>
<gene>
    <name evidence="1" type="ORF">Mal52_55120</name>
</gene>
<dbReference type="KEGG" id="sdyn:Mal52_55120"/>
<organism evidence="1 2">
    <name type="scientific">Symmachiella dynata</name>
    <dbReference type="NCBI Taxonomy" id="2527995"/>
    <lineage>
        <taxon>Bacteria</taxon>
        <taxon>Pseudomonadati</taxon>
        <taxon>Planctomycetota</taxon>
        <taxon>Planctomycetia</taxon>
        <taxon>Planctomycetales</taxon>
        <taxon>Planctomycetaceae</taxon>
        <taxon>Symmachiella</taxon>
    </lineage>
</organism>
<accession>A0A517ZWY0</accession>
<reference evidence="1 2" key="1">
    <citation type="submission" date="2019-02" db="EMBL/GenBank/DDBJ databases">
        <title>Deep-cultivation of Planctomycetes and their phenomic and genomic characterization uncovers novel biology.</title>
        <authorList>
            <person name="Wiegand S."/>
            <person name="Jogler M."/>
            <person name="Boedeker C."/>
            <person name="Pinto D."/>
            <person name="Vollmers J."/>
            <person name="Rivas-Marin E."/>
            <person name="Kohn T."/>
            <person name="Peeters S.H."/>
            <person name="Heuer A."/>
            <person name="Rast P."/>
            <person name="Oberbeckmann S."/>
            <person name="Bunk B."/>
            <person name="Jeske O."/>
            <person name="Meyerdierks A."/>
            <person name="Storesund J.E."/>
            <person name="Kallscheuer N."/>
            <person name="Luecker S."/>
            <person name="Lage O.M."/>
            <person name="Pohl T."/>
            <person name="Merkel B.J."/>
            <person name="Hornburger P."/>
            <person name="Mueller R.-W."/>
            <person name="Bruemmer F."/>
            <person name="Labrenz M."/>
            <person name="Spormann A.M."/>
            <person name="Op den Camp H."/>
            <person name="Overmann J."/>
            <person name="Amann R."/>
            <person name="Jetten M.S.M."/>
            <person name="Mascher T."/>
            <person name="Medema M.H."/>
            <person name="Devos D.P."/>
            <person name="Kaster A.-K."/>
            <person name="Ovreas L."/>
            <person name="Rohde M."/>
            <person name="Galperin M.Y."/>
            <person name="Jogler C."/>
        </authorList>
    </citation>
    <scope>NUCLEOTIDE SEQUENCE [LARGE SCALE GENOMIC DNA]</scope>
    <source>
        <strain evidence="1 2">Mal52</strain>
    </source>
</reference>
<evidence type="ECO:0000313" key="1">
    <source>
        <dbReference type="EMBL" id="QDU46984.1"/>
    </source>
</evidence>
<name>A0A517ZWY0_9PLAN</name>